<dbReference type="Gene3D" id="3.40.50.280">
    <property type="entry name" value="Cobalamin-binding domain"/>
    <property type="match status" value="1"/>
</dbReference>
<dbReference type="PANTHER" id="PTHR45833">
    <property type="entry name" value="METHIONINE SYNTHASE"/>
    <property type="match status" value="1"/>
</dbReference>
<evidence type="ECO:0000256" key="1">
    <source>
        <dbReference type="ARBA" id="ARBA00010854"/>
    </source>
</evidence>
<dbReference type="InterPro" id="IPR036594">
    <property type="entry name" value="Meth_synthase_dom"/>
</dbReference>
<dbReference type="InterPro" id="IPR006158">
    <property type="entry name" value="Cobalamin-bd"/>
</dbReference>
<dbReference type="GO" id="GO:0005829">
    <property type="term" value="C:cytosol"/>
    <property type="evidence" value="ECO:0007669"/>
    <property type="project" value="TreeGrafter"/>
</dbReference>
<dbReference type="RefSeq" id="WP_212187934.1">
    <property type="nucleotide sequence ID" value="NZ_JAGTAR010000001.1"/>
</dbReference>
<feature type="domain" description="B12-binding" evidence="4">
    <location>
        <begin position="102"/>
        <end position="222"/>
    </location>
</feature>
<keyword evidence="3" id="KW-0170">Cobalt</keyword>
<feature type="domain" description="B12-binding N-terminal" evidence="5">
    <location>
        <begin position="29"/>
        <end position="102"/>
    </location>
</feature>
<protein>
    <submittedName>
        <fullName evidence="6">Corrinoid protein</fullName>
    </submittedName>
</protein>
<dbReference type="InterPro" id="IPR050554">
    <property type="entry name" value="Met_Synthase/Corrinoid"/>
</dbReference>
<dbReference type="CDD" id="cd02070">
    <property type="entry name" value="corrinoid_protein_B12-BD"/>
    <property type="match status" value="1"/>
</dbReference>
<evidence type="ECO:0000259" key="5">
    <source>
        <dbReference type="PROSITE" id="PS51337"/>
    </source>
</evidence>
<keyword evidence="2" id="KW-0479">Metal-binding</keyword>
<reference evidence="6" key="2">
    <citation type="submission" date="2021-04" db="EMBL/GenBank/DDBJ databases">
        <authorList>
            <person name="Zhang T."/>
            <person name="Zhang Y."/>
            <person name="Lu D."/>
            <person name="Zuo D."/>
            <person name="Du Z."/>
        </authorList>
    </citation>
    <scope>NUCLEOTIDE SEQUENCE</scope>
    <source>
        <strain evidence="6">JR1</strain>
    </source>
</reference>
<dbReference type="PROSITE" id="PS51332">
    <property type="entry name" value="B12_BINDING"/>
    <property type="match status" value="1"/>
</dbReference>
<sequence length="222" mass="24136">MEELFEQLAYCIEYGKINKPSPFPPDMKDKDGADEITQQLLNEGISADDILQKALIVGMEKVGVKFRENKVFVPQVLMSAKAMDAAMAHLKPHFANSPGSQKGTFIIGTVEGDLHDIGKNLVAMMVEGNGYEVIDLGTDVKAEKFIEAAEQYPGAVIGLSALLTTTMNNMEEITKAIKSHNRNIAICIGGAPVNQDFCDKIGADSYNPDPQGVVEFLNKTVE</sequence>
<dbReference type="SMART" id="SM01018">
    <property type="entry name" value="B12-binding_2"/>
    <property type="match status" value="1"/>
</dbReference>
<dbReference type="FunFam" id="3.40.50.280:FF:000003">
    <property type="entry name" value="Dimethylamine methyltransferase corrinoid protein"/>
    <property type="match status" value="1"/>
</dbReference>
<dbReference type="SUPFAM" id="SSF47644">
    <property type="entry name" value="Methionine synthase domain"/>
    <property type="match status" value="1"/>
</dbReference>
<dbReference type="Gene3D" id="1.10.1240.10">
    <property type="entry name" value="Methionine synthase domain"/>
    <property type="match status" value="1"/>
</dbReference>
<dbReference type="AlphaFoldDB" id="A0A941IWX1"/>
<evidence type="ECO:0000259" key="4">
    <source>
        <dbReference type="PROSITE" id="PS51332"/>
    </source>
</evidence>
<dbReference type="InterPro" id="IPR003759">
    <property type="entry name" value="Cbl-bd_cap"/>
</dbReference>
<dbReference type="Pfam" id="PF02607">
    <property type="entry name" value="B12-binding_2"/>
    <property type="match status" value="1"/>
</dbReference>
<dbReference type="PROSITE" id="PS51337">
    <property type="entry name" value="B12_BINDING_NTER"/>
    <property type="match status" value="1"/>
</dbReference>
<accession>A0A941IWX1</accession>
<dbReference type="Pfam" id="PF02310">
    <property type="entry name" value="B12-binding"/>
    <property type="match status" value="1"/>
</dbReference>
<dbReference type="GO" id="GO:0008705">
    <property type="term" value="F:methionine synthase activity"/>
    <property type="evidence" value="ECO:0007669"/>
    <property type="project" value="TreeGrafter"/>
</dbReference>
<dbReference type="InterPro" id="IPR036724">
    <property type="entry name" value="Cobalamin-bd_sf"/>
</dbReference>
<evidence type="ECO:0000256" key="3">
    <source>
        <dbReference type="ARBA" id="ARBA00023285"/>
    </source>
</evidence>
<dbReference type="GO" id="GO:0031419">
    <property type="term" value="F:cobalamin binding"/>
    <property type="evidence" value="ECO:0007669"/>
    <property type="project" value="InterPro"/>
</dbReference>
<comment type="caution">
    <text evidence="6">The sequence shown here is derived from an EMBL/GenBank/DDBJ whole genome shotgun (WGS) entry which is preliminary data.</text>
</comment>
<dbReference type="Proteomes" id="UP000679220">
    <property type="component" value="Unassembled WGS sequence"/>
</dbReference>
<gene>
    <name evidence="6" type="ORF">KDU71_00515</name>
</gene>
<evidence type="ECO:0000313" key="6">
    <source>
        <dbReference type="EMBL" id="MBR8534027.1"/>
    </source>
</evidence>
<keyword evidence="7" id="KW-1185">Reference proteome</keyword>
<reference evidence="6" key="1">
    <citation type="journal article" date="2018" name="Int. J. Syst. Evol. Microbiol.">
        <title>Carboxylicivirga sediminis sp. nov., isolated from coastal sediment.</title>
        <authorList>
            <person name="Wang F.Q."/>
            <person name="Ren L.H."/>
            <person name="Zou R.J."/>
            <person name="Sun Y.Z."/>
            <person name="Liu X.J."/>
            <person name="Jiang F."/>
            <person name="Liu L.J."/>
        </authorList>
    </citation>
    <scope>NUCLEOTIDE SEQUENCE</scope>
    <source>
        <strain evidence="6">JR1</strain>
    </source>
</reference>
<dbReference type="PANTHER" id="PTHR45833:SF1">
    <property type="entry name" value="METHIONINE SYNTHASE"/>
    <property type="match status" value="1"/>
</dbReference>
<dbReference type="SUPFAM" id="SSF52242">
    <property type="entry name" value="Cobalamin (vitamin B12)-binding domain"/>
    <property type="match status" value="1"/>
</dbReference>
<evidence type="ECO:0000313" key="7">
    <source>
        <dbReference type="Proteomes" id="UP000679220"/>
    </source>
</evidence>
<name>A0A941IWX1_9BACT</name>
<evidence type="ECO:0000256" key="2">
    <source>
        <dbReference type="ARBA" id="ARBA00022723"/>
    </source>
</evidence>
<proteinExistence type="inferred from homology"/>
<organism evidence="6 7">
    <name type="scientific">Carboxylicivirga sediminis</name>
    <dbReference type="NCBI Taxonomy" id="2006564"/>
    <lineage>
        <taxon>Bacteria</taxon>
        <taxon>Pseudomonadati</taxon>
        <taxon>Bacteroidota</taxon>
        <taxon>Bacteroidia</taxon>
        <taxon>Marinilabiliales</taxon>
        <taxon>Marinilabiliaceae</taxon>
        <taxon>Carboxylicivirga</taxon>
    </lineage>
</organism>
<comment type="similarity">
    <text evidence="1">Belongs to the methylamine corrinoid protein family.</text>
</comment>
<dbReference type="EMBL" id="JAGTAR010000001">
    <property type="protein sequence ID" value="MBR8534027.1"/>
    <property type="molecule type" value="Genomic_DNA"/>
</dbReference>
<dbReference type="GO" id="GO:0050667">
    <property type="term" value="P:homocysteine metabolic process"/>
    <property type="evidence" value="ECO:0007669"/>
    <property type="project" value="TreeGrafter"/>
</dbReference>
<dbReference type="GO" id="GO:0046653">
    <property type="term" value="P:tetrahydrofolate metabolic process"/>
    <property type="evidence" value="ECO:0007669"/>
    <property type="project" value="TreeGrafter"/>
</dbReference>
<dbReference type="GO" id="GO:0046872">
    <property type="term" value="F:metal ion binding"/>
    <property type="evidence" value="ECO:0007669"/>
    <property type="project" value="UniProtKB-KW"/>
</dbReference>